<feature type="transmembrane region" description="Helical" evidence="1">
    <location>
        <begin position="54"/>
        <end position="81"/>
    </location>
</feature>
<keyword evidence="1" id="KW-0812">Transmembrane</keyword>
<evidence type="ECO:0000313" key="3">
    <source>
        <dbReference type="WBParaSite" id="ACRNAN_scaffold4098.g20719.t1"/>
    </source>
</evidence>
<sequence>MKIFHNEVLRDQWYIEFITQYSAIAFFFVCNAFYFVAFLYLLKLKFKTSQSTVVSTDILLFAQTFFIIAYKTLSASLWTFYKAPNVFMQTMVMFITVFEPSYHPYMYLIFNK</sequence>
<reference evidence="3" key="1">
    <citation type="submission" date="2022-11" db="UniProtKB">
        <authorList>
            <consortium name="WormBaseParasite"/>
        </authorList>
    </citation>
    <scope>IDENTIFICATION</scope>
</reference>
<organism evidence="2 3">
    <name type="scientific">Acrobeloides nanus</name>
    <dbReference type="NCBI Taxonomy" id="290746"/>
    <lineage>
        <taxon>Eukaryota</taxon>
        <taxon>Metazoa</taxon>
        <taxon>Ecdysozoa</taxon>
        <taxon>Nematoda</taxon>
        <taxon>Chromadorea</taxon>
        <taxon>Rhabditida</taxon>
        <taxon>Tylenchina</taxon>
        <taxon>Cephalobomorpha</taxon>
        <taxon>Cephaloboidea</taxon>
        <taxon>Cephalobidae</taxon>
        <taxon>Acrobeloides</taxon>
    </lineage>
</organism>
<evidence type="ECO:0000313" key="2">
    <source>
        <dbReference type="Proteomes" id="UP000887540"/>
    </source>
</evidence>
<proteinExistence type="predicted"/>
<accession>A0A914DVE3</accession>
<dbReference type="WBParaSite" id="ACRNAN_scaffold4098.g20719.t1">
    <property type="protein sequence ID" value="ACRNAN_scaffold4098.g20719.t1"/>
    <property type="gene ID" value="ACRNAN_scaffold4098.g20719"/>
</dbReference>
<name>A0A914DVE3_9BILA</name>
<evidence type="ECO:0000256" key="1">
    <source>
        <dbReference type="SAM" id="Phobius"/>
    </source>
</evidence>
<keyword evidence="2" id="KW-1185">Reference proteome</keyword>
<protein>
    <submittedName>
        <fullName evidence="3">Serpentine receptor class gamma</fullName>
    </submittedName>
</protein>
<keyword evidence="1" id="KW-1133">Transmembrane helix</keyword>
<keyword evidence="1" id="KW-0472">Membrane</keyword>
<feature type="transmembrane region" description="Helical" evidence="1">
    <location>
        <begin position="20"/>
        <end position="42"/>
    </location>
</feature>
<dbReference type="AlphaFoldDB" id="A0A914DVE3"/>
<dbReference type="Proteomes" id="UP000887540">
    <property type="component" value="Unplaced"/>
</dbReference>